<evidence type="ECO:0000313" key="2">
    <source>
        <dbReference type="Proteomes" id="UP000663193"/>
    </source>
</evidence>
<reference evidence="2" key="1">
    <citation type="journal article" date="2021" name="BMC Genomics">
        <title>Chromosome-level genome assembly and manually-curated proteome of model necrotroph Parastagonospora nodorum Sn15 reveals a genome-wide trove of candidate effector homologs, and redundancy of virulence-related functions within an accessory chromosome.</title>
        <authorList>
            <person name="Bertazzoni S."/>
            <person name="Jones D.A.B."/>
            <person name="Phan H.T."/>
            <person name="Tan K.-C."/>
            <person name="Hane J.K."/>
        </authorList>
    </citation>
    <scope>NUCLEOTIDE SEQUENCE [LARGE SCALE GENOMIC DNA]</scope>
    <source>
        <strain evidence="2">SN15 / ATCC MYA-4574 / FGSC 10173)</strain>
    </source>
</reference>
<evidence type="ECO:0008006" key="3">
    <source>
        <dbReference type="Google" id="ProtNLM"/>
    </source>
</evidence>
<keyword evidence="2" id="KW-1185">Reference proteome</keyword>
<gene>
    <name evidence="1" type="ORF">JI435_075630</name>
</gene>
<dbReference type="VEuPathDB" id="FungiDB:JI435_075630"/>
<name>A0A7U2EWV7_PHANO</name>
<accession>A0A7U2EWV7</accession>
<evidence type="ECO:0000313" key="1">
    <source>
        <dbReference type="EMBL" id="QRC94311.1"/>
    </source>
</evidence>
<dbReference type="EMBL" id="CP069026">
    <property type="protein sequence ID" value="QRC94311.1"/>
    <property type="molecule type" value="Genomic_DNA"/>
</dbReference>
<dbReference type="AlphaFoldDB" id="A0A7U2EWV7"/>
<organism evidence="1 2">
    <name type="scientific">Phaeosphaeria nodorum (strain SN15 / ATCC MYA-4574 / FGSC 10173)</name>
    <name type="common">Glume blotch fungus</name>
    <name type="synonym">Parastagonospora nodorum</name>
    <dbReference type="NCBI Taxonomy" id="321614"/>
    <lineage>
        <taxon>Eukaryota</taxon>
        <taxon>Fungi</taxon>
        <taxon>Dikarya</taxon>
        <taxon>Ascomycota</taxon>
        <taxon>Pezizomycotina</taxon>
        <taxon>Dothideomycetes</taxon>
        <taxon>Pleosporomycetidae</taxon>
        <taxon>Pleosporales</taxon>
        <taxon>Pleosporineae</taxon>
        <taxon>Phaeosphaeriaceae</taxon>
        <taxon>Parastagonospora</taxon>
    </lineage>
</organism>
<dbReference type="OMA" id="TGFYMAD"/>
<protein>
    <recommendedName>
        <fullName evidence="3">F-box domain-containing protein</fullName>
    </recommendedName>
</protein>
<dbReference type="InterPro" id="IPR038883">
    <property type="entry name" value="AN11006-like"/>
</dbReference>
<dbReference type="PANTHER" id="PTHR42085">
    <property type="entry name" value="F-BOX DOMAIN-CONTAINING PROTEIN"/>
    <property type="match status" value="1"/>
</dbReference>
<dbReference type="OrthoDB" id="62952at2759"/>
<sequence length="274" mass="31252">MATSTPFLSLLPPELRLQIYSQLLVAPTPLKGPTARQVYDEKYDIHTAVMRTNKQVYTEARHVFFGMNTFRISSIPPQNDSDEGSGAFEPPLQLQNLNLIRYLEVDLLYYQPTSRTTSRNHHGGWKPMCNGADRYITSLSYLLGGVKENLRTIRLGADVRPYVRTTNEEENSLDISRFITGFQYADHSSRFKQAIAALPVRQLQLRFDFPETYFDFKVEKDVLNKWSWVYLAGQVALKKSEVELREIMGELGEEETAGVVDGIREGAVMLKCMA</sequence>
<proteinExistence type="predicted"/>
<dbReference type="PANTHER" id="PTHR42085:SF1">
    <property type="entry name" value="F-BOX DOMAIN-CONTAINING PROTEIN"/>
    <property type="match status" value="1"/>
</dbReference>
<dbReference type="RefSeq" id="XP_001797897.1">
    <property type="nucleotide sequence ID" value="XM_001797845.1"/>
</dbReference>
<dbReference type="KEGG" id="pno:SNOG_07563"/>
<dbReference type="Proteomes" id="UP000663193">
    <property type="component" value="Chromosome 4"/>
</dbReference>